<dbReference type="InterPro" id="IPR051416">
    <property type="entry name" value="phD-YefM_TA_antitoxins"/>
</dbReference>
<keyword evidence="3" id="KW-1185">Reference proteome</keyword>
<dbReference type="RefSeq" id="WP_190599924.1">
    <property type="nucleotide sequence ID" value="NZ_JADEVV010000049.1"/>
</dbReference>
<evidence type="ECO:0000256" key="1">
    <source>
        <dbReference type="ARBA" id="ARBA00009981"/>
    </source>
</evidence>
<comment type="caution">
    <text evidence="2">The sequence shown here is derived from an EMBL/GenBank/DDBJ whole genome shotgun (WGS) entry which is preliminary data.</text>
</comment>
<dbReference type="Gene3D" id="3.40.1620.10">
    <property type="entry name" value="YefM-like domain"/>
    <property type="match status" value="1"/>
</dbReference>
<gene>
    <name evidence="2" type="ORF">IQ217_14865</name>
</gene>
<name>A0ABR9VUS5_9SYNC</name>
<dbReference type="InterPro" id="IPR036165">
    <property type="entry name" value="YefM-like_sf"/>
</dbReference>
<dbReference type="EMBL" id="JADEVV010000049">
    <property type="protein sequence ID" value="MBE9255099.1"/>
    <property type="molecule type" value="Genomic_DNA"/>
</dbReference>
<dbReference type="PANTHER" id="PTHR35377">
    <property type="entry name" value="ANTITOXIN VAPB49-RELATED-RELATED"/>
    <property type="match status" value="1"/>
</dbReference>
<dbReference type="SUPFAM" id="SSF143120">
    <property type="entry name" value="YefM-like"/>
    <property type="match status" value="1"/>
</dbReference>
<sequence>MPTLTIQEAQAQLPDLIHHLSLGEEVVITENDQPVAKLVPTTPPAEARRVPKFGTLKGTVLSMEHFDDLLEEFEDYI</sequence>
<protein>
    <submittedName>
        <fullName evidence="2">Type II toxin-antitoxin system Phd/YefM family antitoxin</fullName>
    </submittedName>
</protein>
<reference evidence="2 3" key="1">
    <citation type="submission" date="2020-10" db="EMBL/GenBank/DDBJ databases">
        <authorList>
            <person name="Castelo-Branco R."/>
            <person name="Eusebio N."/>
            <person name="Adriana R."/>
            <person name="Vieira A."/>
            <person name="Brugerolle De Fraissinette N."/>
            <person name="Rezende De Castro R."/>
            <person name="Schneider M.P."/>
            <person name="Vasconcelos V."/>
            <person name="Leao P.N."/>
        </authorList>
    </citation>
    <scope>NUCLEOTIDE SEQUENCE [LARGE SCALE GENOMIC DNA]</scope>
    <source>
        <strain evidence="2 3">LEGE 00031</strain>
    </source>
</reference>
<dbReference type="Proteomes" id="UP000658720">
    <property type="component" value="Unassembled WGS sequence"/>
</dbReference>
<comment type="similarity">
    <text evidence="1">Belongs to the phD/YefM antitoxin family.</text>
</comment>
<proteinExistence type="inferred from homology"/>
<evidence type="ECO:0000313" key="2">
    <source>
        <dbReference type="EMBL" id="MBE9255099.1"/>
    </source>
</evidence>
<accession>A0ABR9VUS5</accession>
<dbReference type="PANTHER" id="PTHR35377:SF8">
    <property type="entry name" value="ANTITOXIN VAPB22"/>
    <property type="match status" value="1"/>
</dbReference>
<evidence type="ECO:0000313" key="3">
    <source>
        <dbReference type="Proteomes" id="UP000658720"/>
    </source>
</evidence>
<organism evidence="2 3">
    <name type="scientific">Synechocystis salina LEGE 00031</name>
    <dbReference type="NCBI Taxonomy" id="1828736"/>
    <lineage>
        <taxon>Bacteria</taxon>
        <taxon>Bacillati</taxon>
        <taxon>Cyanobacteriota</taxon>
        <taxon>Cyanophyceae</taxon>
        <taxon>Synechococcales</taxon>
        <taxon>Merismopediaceae</taxon>
        <taxon>Synechocystis</taxon>
    </lineage>
</organism>